<reference evidence="12 14" key="2">
    <citation type="submission" date="2019-05" db="EMBL/GenBank/DDBJ databases">
        <title>Pasteurellaceae isolates from reptiles.</title>
        <authorList>
            <person name="Bojesen A.M."/>
            <person name="Lund E."/>
        </authorList>
    </citation>
    <scope>NUCLEOTIDE SEQUENCE [LARGE SCALE GENOMIC DNA]</scope>
    <source>
        <strain evidence="12 14">ELNT2x</strain>
    </source>
</reference>
<dbReference type="PIRSF" id="PIRSF016938">
    <property type="entry name" value="RseA"/>
    <property type="match status" value="1"/>
</dbReference>
<comment type="subunit">
    <text evidence="7">Interacts 1:1 with ECF RNA polymerase sigma-E (RpoE); this inhibits the interaction of sigma-E with the RNA polymerase catalytic core and leads to a decreased expression of sigma-E-regulated genes. Interacts with RseB.</text>
</comment>
<evidence type="ECO:0000259" key="9">
    <source>
        <dbReference type="Pfam" id="PF03872"/>
    </source>
</evidence>
<evidence type="ECO:0000313" key="14">
    <source>
        <dbReference type="Proteomes" id="UP000305526"/>
    </source>
</evidence>
<dbReference type="GO" id="GO:0016989">
    <property type="term" value="F:sigma factor antagonist activity"/>
    <property type="evidence" value="ECO:0007669"/>
    <property type="project" value="InterPro"/>
</dbReference>
<keyword evidence="4 8" id="KW-0812">Transmembrane</keyword>
<dbReference type="AlphaFoldDB" id="A0A4R3YBK4"/>
<keyword evidence="6 7" id="KW-0472">Membrane</keyword>
<dbReference type="Pfam" id="PF03872">
    <property type="entry name" value="RseA_N"/>
    <property type="match status" value="1"/>
</dbReference>
<dbReference type="CDD" id="cd16328">
    <property type="entry name" value="RseA_N"/>
    <property type="match status" value="1"/>
</dbReference>
<feature type="domain" description="Anti sigma-E protein RseA N-terminal" evidence="9">
    <location>
        <begin position="1"/>
        <end position="86"/>
    </location>
</feature>
<dbReference type="Gene3D" id="1.10.10.880">
    <property type="entry name" value="Anti sigma-E protein RseA, N-terminal domain"/>
    <property type="match status" value="1"/>
</dbReference>
<evidence type="ECO:0000313" key="12">
    <source>
        <dbReference type="EMBL" id="TNG93124.1"/>
    </source>
</evidence>
<dbReference type="InterPro" id="IPR005572">
    <property type="entry name" value="Anti-sigma_E_RseA_N"/>
</dbReference>
<reference evidence="11 13" key="1">
    <citation type="submission" date="2019-03" db="EMBL/GenBank/DDBJ databases">
        <title>Genomic Encyclopedia of Type Strains, Phase IV (KMG-IV): sequencing the most valuable type-strain genomes for metagenomic binning, comparative biology and taxonomic classification.</title>
        <authorList>
            <person name="Goeker M."/>
        </authorList>
    </citation>
    <scope>NUCLEOTIDE SEQUENCE [LARGE SCALE GENOMIC DNA]</scope>
    <source>
        <strain evidence="11 13">DSM 28140</strain>
    </source>
</reference>
<feature type="domain" description="Anti sigma-E protein RseA C-terminal" evidence="10">
    <location>
        <begin position="132"/>
        <end position="182"/>
    </location>
</feature>
<comment type="subcellular location">
    <subcellularLocation>
        <location evidence="7">Cell inner membrane</location>
    </subcellularLocation>
    <subcellularLocation>
        <location evidence="1">Cell membrane</location>
        <topology evidence="1">Single-pass membrane protein</topology>
    </subcellularLocation>
</comment>
<evidence type="ECO:0000256" key="8">
    <source>
        <dbReference type="SAM" id="Phobius"/>
    </source>
</evidence>
<evidence type="ECO:0000256" key="6">
    <source>
        <dbReference type="ARBA" id="ARBA00023136"/>
    </source>
</evidence>
<dbReference type="InterPro" id="IPR005573">
    <property type="entry name" value="Anti-sigma_E_RseA_C"/>
</dbReference>
<evidence type="ECO:0000256" key="4">
    <source>
        <dbReference type="ARBA" id="ARBA00022692"/>
    </source>
</evidence>
<gene>
    <name evidence="11" type="ORF">EDC16_102217</name>
    <name evidence="12" type="ORF">FHQ21_02230</name>
</gene>
<dbReference type="Gene3D" id="1.20.5.3960">
    <property type="match status" value="1"/>
</dbReference>
<feature type="transmembrane region" description="Helical" evidence="8">
    <location>
        <begin position="97"/>
        <end position="118"/>
    </location>
</feature>
<dbReference type="SUPFAM" id="SSF89069">
    <property type="entry name" value="N-terminal, cytoplasmic domain of anti-sigmaE factor RseA"/>
    <property type="match status" value="1"/>
</dbReference>
<accession>A0A4R3YBK4</accession>
<dbReference type="Pfam" id="PF03873">
    <property type="entry name" value="RseA_C"/>
    <property type="match status" value="1"/>
</dbReference>
<dbReference type="InterPro" id="IPR052383">
    <property type="entry name" value="Anti-sigma-E_RseA-like"/>
</dbReference>
<evidence type="ECO:0000313" key="11">
    <source>
        <dbReference type="EMBL" id="TCV89340.1"/>
    </source>
</evidence>
<name>A0A4R3YBK4_9PAST</name>
<evidence type="ECO:0000256" key="2">
    <source>
        <dbReference type="ARBA" id="ARBA00005837"/>
    </source>
</evidence>
<keyword evidence="14" id="KW-1185">Reference proteome</keyword>
<dbReference type="GO" id="GO:0005886">
    <property type="term" value="C:plasma membrane"/>
    <property type="evidence" value="ECO:0007669"/>
    <property type="project" value="UniProtKB-SubCell"/>
</dbReference>
<dbReference type="EMBL" id="VDGV01000012">
    <property type="protein sequence ID" value="TNG93124.1"/>
    <property type="molecule type" value="Genomic_DNA"/>
</dbReference>
<protein>
    <recommendedName>
        <fullName evidence="7">Anti-sigma-E factor RseA</fullName>
    </recommendedName>
    <alternativeName>
        <fullName evidence="7">Regulator of SigE</fullName>
    </alternativeName>
    <alternativeName>
        <fullName evidence="7">Sigma-E anti-sigma factor RseA</fullName>
    </alternativeName>
    <alternativeName>
        <fullName evidence="7">Sigma-E factor negative regulatory protein</fullName>
    </alternativeName>
</protein>
<evidence type="ECO:0000256" key="5">
    <source>
        <dbReference type="ARBA" id="ARBA00022989"/>
    </source>
</evidence>
<dbReference type="RefSeq" id="WP_132965180.1">
    <property type="nucleotide sequence ID" value="NZ_LEKL01000012.1"/>
</dbReference>
<keyword evidence="3 7" id="KW-1003">Cell membrane</keyword>
<dbReference type="InterPro" id="IPR026279">
    <property type="entry name" value="RseA"/>
</dbReference>
<evidence type="ECO:0000256" key="7">
    <source>
        <dbReference type="PIRNR" id="PIRNR016938"/>
    </source>
</evidence>
<evidence type="ECO:0000259" key="10">
    <source>
        <dbReference type="Pfam" id="PF03873"/>
    </source>
</evidence>
<dbReference type="InterPro" id="IPR036147">
    <property type="entry name" value="Anti-sigma_E_RseA_N_sf"/>
</dbReference>
<dbReference type="Proteomes" id="UP000294619">
    <property type="component" value="Unassembled WGS sequence"/>
</dbReference>
<organism evidence="11 13">
    <name type="scientific">Testudinibacter aquarius</name>
    <dbReference type="NCBI Taxonomy" id="1524974"/>
    <lineage>
        <taxon>Bacteria</taxon>
        <taxon>Pseudomonadati</taxon>
        <taxon>Pseudomonadota</taxon>
        <taxon>Gammaproteobacteria</taxon>
        <taxon>Pasteurellales</taxon>
        <taxon>Pasteurellaceae</taxon>
        <taxon>Testudinibacter</taxon>
    </lineage>
</organism>
<dbReference type="EMBL" id="SMCP01000002">
    <property type="protein sequence ID" value="TCV89340.1"/>
    <property type="molecule type" value="Genomic_DNA"/>
</dbReference>
<dbReference type="Proteomes" id="UP000305526">
    <property type="component" value="Unassembled WGS sequence"/>
</dbReference>
<comment type="function">
    <text evidence="7">An anti-sigma factor for extracytoplasmic function (ECF) sigma factor sigma-E (RpoE). ECF sigma factors are held in an inactive form by an anti-sigma factor until released by regulated intramembrane proteolysis (RIP). RIP occurs when an extracytoplasmic signal triggers a concerted proteolytic cascade to transmit information and elicit cellular responses. The membrane-spanning regulatory substrate protein is first cut periplasmically (site-1 protease, S1P, DegS), then within the membrane itself (site-2 protease, S2P, RseP), while cytoplasmic proteases finish degrading the anti-sigma factor, liberating sigma-E.</text>
</comment>
<evidence type="ECO:0000313" key="13">
    <source>
        <dbReference type="Proteomes" id="UP000294619"/>
    </source>
</evidence>
<keyword evidence="5 8" id="KW-1133">Transmembrane helix</keyword>
<comment type="similarity">
    <text evidence="2 7">Belongs to the RseA family.</text>
</comment>
<comment type="caution">
    <text evidence="11">The sequence shown here is derived from an EMBL/GenBank/DDBJ whole genome shotgun (WGS) entry which is preliminary data.</text>
</comment>
<sequence length="195" mass="21728">MQKELLSAYLDGEYQNDHLLDSLCQDEELQQAWNHYHLVRTVVRQETTVLLGADFTAKMATLIDAEPAPHFAAQATVAQPTPVEVEKLPFMQKLKGLFAPLTQVAVAATVCLVAVFGVQNYLQNDHGVAVADNPVLQTLPFTNNIQQVSYNAPSQDVPTQAQLEQQSKRINMMLQNYELQRRSHTQPLSAAASRE</sequence>
<evidence type="ECO:0000256" key="1">
    <source>
        <dbReference type="ARBA" id="ARBA00004162"/>
    </source>
</evidence>
<dbReference type="PANTHER" id="PTHR38104">
    <property type="match status" value="1"/>
</dbReference>
<dbReference type="PANTHER" id="PTHR38104:SF1">
    <property type="entry name" value="ANTI-SIGMA-E FACTOR RSEA"/>
    <property type="match status" value="1"/>
</dbReference>
<evidence type="ECO:0000256" key="3">
    <source>
        <dbReference type="ARBA" id="ARBA00022475"/>
    </source>
</evidence>
<keyword evidence="7" id="KW-0997">Cell inner membrane</keyword>
<proteinExistence type="inferred from homology"/>